<proteinExistence type="predicted"/>
<dbReference type="AlphaFoldDB" id="A0A068TS83"/>
<gene>
    <name evidence="1" type="ORF">GSCOC_T00025872001</name>
</gene>
<evidence type="ECO:0000313" key="2">
    <source>
        <dbReference type="Proteomes" id="UP000295252"/>
    </source>
</evidence>
<accession>A0A068TS83</accession>
<organism evidence="1 2">
    <name type="scientific">Coffea canephora</name>
    <name type="common">Robusta coffee</name>
    <dbReference type="NCBI Taxonomy" id="49390"/>
    <lineage>
        <taxon>Eukaryota</taxon>
        <taxon>Viridiplantae</taxon>
        <taxon>Streptophyta</taxon>
        <taxon>Embryophyta</taxon>
        <taxon>Tracheophyta</taxon>
        <taxon>Spermatophyta</taxon>
        <taxon>Magnoliopsida</taxon>
        <taxon>eudicotyledons</taxon>
        <taxon>Gunneridae</taxon>
        <taxon>Pentapetalae</taxon>
        <taxon>asterids</taxon>
        <taxon>lamiids</taxon>
        <taxon>Gentianales</taxon>
        <taxon>Rubiaceae</taxon>
        <taxon>Ixoroideae</taxon>
        <taxon>Gardenieae complex</taxon>
        <taxon>Bertiereae - Coffeeae clade</taxon>
        <taxon>Coffeeae</taxon>
        <taxon>Coffea</taxon>
    </lineage>
</organism>
<keyword evidence="2" id="KW-1185">Reference proteome</keyword>
<dbReference type="InParanoid" id="A0A068TS83"/>
<name>A0A068TS83_COFCA</name>
<protein>
    <submittedName>
        <fullName evidence="1">Uncharacterized protein</fullName>
    </submittedName>
</protein>
<dbReference type="EMBL" id="HG739087">
    <property type="protein sequence ID" value="CDO98912.1"/>
    <property type="molecule type" value="Genomic_DNA"/>
</dbReference>
<sequence>MEAFVAMFASMNTLTAPSKQDFFLLKSQMLVLSSSGNKWFVGKLYLCGQQAQEPCQTFWFPAVLSRVKVMKQECLQKE</sequence>
<dbReference type="Proteomes" id="UP000295252">
    <property type="component" value="Chromosome V"/>
</dbReference>
<reference evidence="2" key="1">
    <citation type="journal article" date="2014" name="Science">
        <title>The coffee genome provides insight into the convergent evolution of caffeine biosynthesis.</title>
        <authorList>
            <person name="Denoeud F."/>
            <person name="Carretero-Paulet L."/>
            <person name="Dereeper A."/>
            <person name="Droc G."/>
            <person name="Guyot R."/>
            <person name="Pietrella M."/>
            <person name="Zheng C."/>
            <person name="Alberti A."/>
            <person name="Anthony F."/>
            <person name="Aprea G."/>
            <person name="Aury J.M."/>
            <person name="Bento P."/>
            <person name="Bernard M."/>
            <person name="Bocs S."/>
            <person name="Campa C."/>
            <person name="Cenci A."/>
            <person name="Combes M.C."/>
            <person name="Crouzillat D."/>
            <person name="Da Silva C."/>
            <person name="Daddiego L."/>
            <person name="De Bellis F."/>
            <person name="Dussert S."/>
            <person name="Garsmeur O."/>
            <person name="Gayraud T."/>
            <person name="Guignon V."/>
            <person name="Jahn K."/>
            <person name="Jamilloux V."/>
            <person name="Joet T."/>
            <person name="Labadie K."/>
            <person name="Lan T."/>
            <person name="Leclercq J."/>
            <person name="Lepelley M."/>
            <person name="Leroy T."/>
            <person name="Li L.T."/>
            <person name="Librado P."/>
            <person name="Lopez L."/>
            <person name="Munoz A."/>
            <person name="Noel B."/>
            <person name="Pallavicini A."/>
            <person name="Perrotta G."/>
            <person name="Poncet V."/>
            <person name="Pot D."/>
            <person name="Priyono X."/>
            <person name="Rigoreau M."/>
            <person name="Rouard M."/>
            <person name="Rozas J."/>
            <person name="Tranchant-Dubreuil C."/>
            <person name="VanBuren R."/>
            <person name="Zhang Q."/>
            <person name="Andrade A.C."/>
            <person name="Argout X."/>
            <person name="Bertrand B."/>
            <person name="de Kochko A."/>
            <person name="Graziosi G."/>
            <person name="Henry R.J."/>
            <person name="Jayarama X."/>
            <person name="Ming R."/>
            <person name="Nagai C."/>
            <person name="Rounsley S."/>
            <person name="Sankoff D."/>
            <person name="Giuliano G."/>
            <person name="Albert V.A."/>
            <person name="Wincker P."/>
            <person name="Lashermes P."/>
        </authorList>
    </citation>
    <scope>NUCLEOTIDE SEQUENCE [LARGE SCALE GENOMIC DNA]</scope>
    <source>
        <strain evidence="2">cv. DH200-94</strain>
    </source>
</reference>
<evidence type="ECO:0000313" key="1">
    <source>
        <dbReference type="EMBL" id="CDO98912.1"/>
    </source>
</evidence>
<dbReference type="Gramene" id="CDO98912">
    <property type="protein sequence ID" value="CDO98912"/>
    <property type="gene ID" value="GSCOC_T00025872001"/>
</dbReference>